<dbReference type="EMBL" id="MRZV01000187">
    <property type="protein sequence ID" value="PIK56132.1"/>
    <property type="molecule type" value="Genomic_DNA"/>
</dbReference>
<dbReference type="STRING" id="307972.A0A2G8L792"/>
<dbReference type="CDD" id="cd20021">
    <property type="entry name" value="FH_FOXG"/>
    <property type="match status" value="1"/>
</dbReference>
<evidence type="ECO:0000256" key="2">
    <source>
        <dbReference type="PROSITE-ProRule" id="PRU00089"/>
    </source>
</evidence>
<dbReference type="Gene3D" id="1.10.10.10">
    <property type="entry name" value="Winged helix-like DNA-binding domain superfamily/Winged helix DNA-binding domain"/>
    <property type="match status" value="1"/>
</dbReference>
<dbReference type="InterPro" id="IPR036390">
    <property type="entry name" value="WH_DNA-bd_sf"/>
</dbReference>
<feature type="domain" description="Fork-head" evidence="4">
    <location>
        <begin position="156"/>
        <end position="250"/>
    </location>
</feature>
<accession>A0A2G8L792</accession>
<dbReference type="GO" id="GO:1990837">
    <property type="term" value="F:sequence-specific double-stranded DNA binding"/>
    <property type="evidence" value="ECO:0007669"/>
    <property type="project" value="TreeGrafter"/>
</dbReference>
<comment type="subcellular location">
    <subcellularLocation>
        <location evidence="2">Nucleus</location>
    </subcellularLocation>
</comment>
<dbReference type="GO" id="GO:0003700">
    <property type="term" value="F:DNA-binding transcription factor activity"/>
    <property type="evidence" value="ECO:0007669"/>
    <property type="project" value="InterPro"/>
</dbReference>
<dbReference type="InterPro" id="IPR030456">
    <property type="entry name" value="TF_fork_head_CS_2"/>
</dbReference>
<gene>
    <name evidence="5" type="ORF">BSL78_06951</name>
</gene>
<dbReference type="FunFam" id="1.10.10.10:FF:000135">
    <property type="entry name" value="forkhead box protein G1"/>
    <property type="match status" value="1"/>
</dbReference>
<evidence type="ECO:0000313" key="5">
    <source>
        <dbReference type="EMBL" id="PIK56132.1"/>
    </source>
</evidence>
<evidence type="ECO:0000313" key="6">
    <source>
        <dbReference type="Proteomes" id="UP000230750"/>
    </source>
</evidence>
<dbReference type="GO" id="GO:0006357">
    <property type="term" value="P:regulation of transcription by RNA polymerase II"/>
    <property type="evidence" value="ECO:0007669"/>
    <property type="project" value="TreeGrafter"/>
</dbReference>
<evidence type="ECO:0000256" key="3">
    <source>
        <dbReference type="SAM" id="MobiDB-lite"/>
    </source>
</evidence>
<dbReference type="OrthoDB" id="6230630at2759"/>
<name>A0A2G8L792_STIJA</name>
<dbReference type="PROSITE" id="PS00658">
    <property type="entry name" value="FORK_HEAD_2"/>
    <property type="match status" value="1"/>
</dbReference>
<evidence type="ECO:0000259" key="4">
    <source>
        <dbReference type="PROSITE" id="PS50039"/>
    </source>
</evidence>
<protein>
    <submittedName>
        <fullName evidence="5">FoxG</fullName>
    </submittedName>
</protein>
<dbReference type="SMART" id="SM00339">
    <property type="entry name" value="FH"/>
    <property type="match status" value="1"/>
</dbReference>
<feature type="compositionally biased region" description="Acidic residues" evidence="3">
    <location>
        <begin position="91"/>
        <end position="106"/>
    </location>
</feature>
<feature type="region of interest" description="Disordered" evidence="3">
    <location>
        <begin position="58"/>
        <end position="155"/>
    </location>
</feature>
<proteinExistence type="predicted"/>
<dbReference type="PROSITE" id="PS00657">
    <property type="entry name" value="FORK_HEAD_1"/>
    <property type="match status" value="1"/>
</dbReference>
<dbReference type="InterPro" id="IPR047208">
    <property type="entry name" value="FOXG1"/>
</dbReference>
<dbReference type="PROSITE" id="PS50039">
    <property type="entry name" value="FORK_HEAD_3"/>
    <property type="match status" value="1"/>
</dbReference>
<dbReference type="InterPro" id="IPR036388">
    <property type="entry name" value="WH-like_DNA-bd_sf"/>
</dbReference>
<feature type="DNA-binding region" description="Fork-head" evidence="2">
    <location>
        <begin position="156"/>
        <end position="250"/>
    </location>
</feature>
<feature type="compositionally biased region" description="Basic and acidic residues" evidence="3">
    <location>
        <begin position="121"/>
        <end position="143"/>
    </location>
</feature>
<dbReference type="Pfam" id="PF00250">
    <property type="entry name" value="Forkhead"/>
    <property type="match status" value="1"/>
</dbReference>
<keyword evidence="6" id="KW-1185">Reference proteome</keyword>
<dbReference type="GO" id="GO:0005634">
    <property type="term" value="C:nucleus"/>
    <property type="evidence" value="ECO:0007669"/>
    <property type="project" value="UniProtKB-SubCell"/>
</dbReference>
<reference evidence="5 6" key="1">
    <citation type="journal article" date="2017" name="PLoS Biol.">
        <title>The sea cucumber genome provides insights into morphological evolution and visceral regeneration.</title>
        <authorList>
            <person name="Zhang X."/>
            <person name="Sun L."/>
            <person name="Yuan J."/>
            <person name="Sun Y."/>
            <person name="Gao Y."/>
            <person name="Zhang L."/>
            <person name="Li S."/>
            <person name="Dai H."/>
            <person name="Hamel J.F."/>
            <person name="Liu C."/>
            <person name="Yu Y."/>
            <person name="Liu S."/>
            <person name="Lin W."/>
            <person name="Guo K."/>
            <person name="Jin S."/>
            <person name="Xu P."/>
            <person name="Storey K.B."/>
            <person name="Huan P."/>
            <person name="Zhang T."/>
            <person name="Zhou Y."/>
            <person name="Zhang J."/>
            <person name="Lin C."/>
            <person name="Li X."/>
            <person name="Xing L."/>
            <person name="Huo D."/>
            <person name="Sun M."/>
            <person name="Wang L."/>
            <person name="Mercier A."/>
            <person name="Li F."/>
            <person name="Yang H."/>
            <person name="Xiang J."/>
        </authorList>
    </citation>
    <scope>NUCLEOTIDE SEQUENCE [LARGE SCALE GENOMIC DNA]</scope>
    <source>
        <strain evidence="5">Shaxun</strain>
        <tissue evidence="5">Muscle</tissue>
    </source>
</reference>
<keyword evidence="2" id="KW-0539">Nucleus</keyword>
<dbReference type="PANTHER" id="PTHR46617">
    <property type="entry name" value="FORKHEAD BOX PROTEIN G1"/>
    <property type="match status" value="1"/>
</dbReference>
<dbReference type="PRINTS" id="PR00053">
    <property type="entry name" value="FORKHEAD"/>
</dbReference>
<dbReference type="InterPro" id="IPR018122">
    <property type="entry name" value="TF_fork_head_CS_1"/>
</dbReference>
<dbReference type="InterPro" id="IPR001766">
    <property type="entry name" value="Fork_head_dom"/>
</dbReference>
<feature type="compositionally biased region" description="Polar residues" evidence="3">
    <location>
        <begin position="80"/>
        <end position="90"/>
    </location>
</feature>
<dbReference type="AlphaFoldDB" id="A0A2G8L792"/>
<organism evidence="5 6">
    <name type="scientific">Stichopus japonicus</name>
    <name type="common">Sea cucumber</name>
    <dbReference type="NCBI Taxonomy" id="307972"/>
    <lineage>
        <taxon>Eukaryota</taxon>
        <taxon>Metazoa</taxon>
        <taxon>Echinodermata</taxon>
        <taxon>Eleutherozoa</taxon>
        <taxon>Echinozoa</taxon>
        <taxon>Holothuroidea</taxon>
        <taxon>Aspidochirotacea</taxon>
        <taxon>Aspidochirotida</taxon>
        <taxon>Stichopodidae</taxon>
        <taxon>Apostichopus</taxon>
    </lineage>
</organism>
<comment type="caution">
    <text evidence="5">The sequence shown here is derived from an EMBL/GenBank/DDBJ whole genome shotgun (WGS) entry which is preliminary data.</text>
</comment>
<keyword evidence="1 2" id="KW-0238">DNA-binding</keyword>
<dbReference type="SUPFAM" id="SSF46785">
    <property type="entry name" value="Winged helix' DNA-binding domain"/>
    <property type="match status" value="1"/>
</dbReference>
<dbReference type="Proteomes" id="UP000230750">
    <property type="component" value="Unassembled WGS sequence"/>
</dbReference>
<dbReference type="PANTHER" id="PTHR46617:SF3">
    <property type="entry name" value="FORKHEAD BOX PROTEIN G1"/>
    <property type="match status" value="1"/>
</dbReference>
<sequence length="450" mass="50219">MVEGSDTRNISPKVPKHFFTVESMLSADTKCGSNRGGGKITSRLEFATVNDIKLEKDEAEKEQRELAGAKTHFKSHQQKCSKSLIKSSVSLEEDDEDEVGVEEDEDNVVKISDSGEEEDEKTGISDRKTDETDSKKEGKKEESQTNTVPRNKFGEKPPFSYNALIMMAIRSSPEKRLTLNGIYEYIMQNFPYYRENKQGWQNSIRHNLSLNKCFVKVPRHYDDPGKGNYWMLDPSSDDVFIGGTTGKLRRRSTTASRNHRLAHLKRGVPGFMHHGYPFPVRTDRAYPLFWPPSILPYAHYPPPALLPHHRLDSDRHPASPESLAFGAAIPKSLSSQSSFSMERLLGREAALRREVCVPGCRCVFCSAGVSAVQSVPASLTSSRDSPPCCFPVSHSHNPSSPVHHPPTSLAAAYHDIYRSLHPSFAPYFPPTSSVPVNLRTSPQPTIIPGK</sequence>
<evidence type="ECO:0000256" key="1">
    <source>
        <dbReference type="ARBA" id="ARBA00023125"/>
    </source>
</evidence>
<feature type="compositionally biased region" description="Basic and acidic residues" evidence="3">
    <location>
        <begin position="58"/>
        <end position="67"/>
    </location>
</feature>